<keyword evidence="4" id="KW-0049">Antioxidant</keyword>
<evidence type="ECO:0000313" key="10">
    <source>
        <dbReference type="EMBL" id="TYJ54295.1"/>
    </source>
</evidence>
<dbReference type="PROSITE" id="PS00332">
    <property type="entry name" value="SOD_CU_ZN_2"/>
    <property type="match status" value="1"/>
</dbReference>
<keyword evidence="3 7" id="KW-0862">Zinc</keyword>
<dbReference type="Proteomes" id="UP000322245">
    <property type="component" value="Unassembled WGS sequence"/>
</dbReference>
<comment type="cofactor">
    <cofactor evidence="7">
        <name>Zn(2+)</name>
        <dbReference type="ChEBI" id="CHEBI:29105"/>
    </cofactor>
    <text evidence="7">Binds 1 zinc ion per subunit.</text>
</comment>
<evidence type="ECO:0000256" key="3">
    <source>
        <dbReference type="ARBA" id="ARBA00022833"/>
    </source>
</evidence>
<proteinExistence type="inferred from homology"/>
<dbReference type="EC" id="1.15.1.1" evidence="7"/>
<dbReference type="SUPFAM" id="SSF49329">
    <property type="entry name" value="Cu,Zn superoxide dismutase-like"/>
    <property type="match status" value="1"/>
</dbReference>
<comment type="cofactor">
    <cofactor evidence="7">
        <name>Cu cation</name>
        <dbReference type="ChEBI" id="CHEBI:23378"/>
    </cofactor>
    <text evidence="7">Binds 1 copper ion per subunit.</text>
</comment>
<dbReference type="AlphaFoldDB" id="A0A5D3ASA2"/>
<dbReference type="PROSITE" id="PS00087">
    <property type="entry name" value="SOD_CU_ZN_1"/>
    <property type="match status" value="1"/>
</dbReference>
<evidence type="ECO:0000256" key="5">
    <source>
        <dbReference type="ARBA" id="ARBA00023002"/>
    </source>
</evidence>
<dbReference type="InterPro" id="IPR036423">
    <property type="entry name" value="SOD-like_Cu/Zn_dom_sf"/>
</dbReference>
<dbReference type="GO" id="GO:0004784">
    <property type="term" value="F:superoxide dismutase activity"/>
    <property type="evidence" value="ECO:0007669"/>
    <property type="project" value="UniProtKB-EC"/>
</dbReference>
<evidence type="ECO:0000256" key="6">
    <source>
        <dbReference type="ARBA" id="ARBA00023008"/>
    </source>
</evidence>
<dbReference type="PANTHER" id="PTHR10003">
    <property type="entry name" value="SUPEROXIDE DISMUTASE CU-ZN -RELATED"/>
    <property type="match status" value="1"/>
</dbReference>
<dbReference type="InterPro" id="IPR018152">
    <property type="entry name" value="SOD_Cu/Zn_BS"/>
</dbReference>
<comment type="caution">
    <text evidence="10">The sequence shown here is derived from an EMBL/GenBank/DDBJ whole genome shotgun (WGS) entry which is preliminary data.</text>
</comment>
<feature type="region of interest" description="Disordered" evidence="8">
    <location>
        <begin position="1"/>
        <end position="26"/>
    </location>
</feature>
<dbReference type="InterPro" id="IPR001424">
    <property type="entry name" value="SOD_Cu_Zn_dom"/>
</dbReference>
<dbReference type="EMBL" id="NIDF01000064">
    <property type="protein sequence ID" value="TYJ54295.1"/>
    <property type="molecule type" value="Genomic_DNA"/>
</dbReference>
<evidence type="ECO:0000256" key="8">
    <source>
        <dbReference type="SAM" id="MobiDB-lite"/>
    </source>
</evidence>
<keyword evidence="11" id="KW-1185">Reference proteome</keyword>
<evidence type="ECO:0000256" key="4">
    <source>
        <dbReference type="ARBA" id="ARBA00022862"/>
    </source>
</evidence>
<evidence type="ECO:0000256" key="2">
    <source>
        <dbReference type="ARBA" id="ARBA00022723"/>
    </source>
</evidence>
<dbReference type="Gene3D" id="2.60.40.200">
    <property type="entry name" value="Superoxide dismutase, copper/zinc binding domain"/>
    <property type="match status" value="1"/>
</dbReference>
<organism evidence="10 11">
    <name type="scientific">Cryptococcus floricola</name>
    <dbReference type="NCBI Taxonomy" id="2591691"/>
    <lineage>
        <taxon>Eukaryota</taxon>
        <taxon>Fungi</taxon>
        <taxon>Dikarya</taxon>
        <taxon>Basidiomycota</taxon>
        <taxon>Agaricomycotina</taxon>
        <taxon>Tremellomycetes</taxon>
        <taxon>Tremellales</taxon>
        <taxon>Cryptococcaceae</taxon>
        <taxon>Cryptococcus</taxon>
    </lineage>
</organism>
<protein>
    <recommendedName>
        <fullName evidence="7">Superoxide dismutase [Cu-Zn]</fullName>
        <ecNumber evidence="7">1.15.1.1</ecNumber>
    </recommendedName>
</protein>
<keyword evidence="6 7" id="KW-0186">Copper</keyword>
<dbReference type="Pfam" id="PF00080">
    <property type="entry name" value="Sod_Cu"/>
    <property type="match status" value="1"/>
</dbReference>
<feature type="domain" description="Superoxide dismutase copper/zinc binding" evidence="9">
    <location>
        <begin position="55"/>
        <end position="191"/>
    </location>
</feature>
<evidence type="ECO:0000256" key="1">
    <source>
        <dbReference type="ARBA" id="ARBA00010457"/>
    </source>
</evidence>
<accession>A0A5D3ASA2</accession>
<evidence type="ECO:0000313" key="11">
    <source>
        <dbReference type="Proteomes" id="UP000322245"/>
    </source>
</evidence>
<keyword evidence="2 7" id="KW-0479">Metal-binding</keyword>
<comment type="function">
    <text evidence="7">Destroys radicals which are normally produced within the cells and which are toxic to biological systems.</text>
</comment>
<gene>
    <name evidence="10" type="ORF">B9479_005054</name>
</gene>
<dbReference type="InterPro" id="IPR024134">
    <property type="entry name" value="SOD_Cu/Zn_/chaperone"/>
</dbReference>
<dbReference type="CDD" id="cd00305">
    <property type="entry name" value="Cu-Zn_Superoxide_Dismutase"/>
    <property type="match status" value="1"/>
</dbReference>
<dbReference type="GO" id="GO:0005507">
    <property type="term" value="F:copper ion binding"/>
    <property type="evidence" value="ECO:0007669"/>
    <property type="project" value="InterPro"/>
</dbReference>
<dbReference type="PRINTS" id="PR00068">
    <property type="entry name" value="CUZNDISMTASE"/>
</dbReference>
<comment type="similarity">
    <text evidence="1 7">Belongs to the Cu-Zn superoxide dismutase family.</text>
</comment>
<comment type="catalytic activity">
    <reaction evidence="7">
        <text>2 superoxide + 2 H(+) = H2O2 + O2</text>
        <dbReference type="Rhea" id="RHEA:20696"/>
        <dbReference type="ChEBI" id="CHEBI:15378"/>
        <dbReference type="ChEBI" id="CHEBI:15379"/>
        <dbReference type="ChEBI" id="CHEBI:16240"/>
        <dbReference type="ChEBI" id="CHEBI:18421"/>
        <dbReference type="EC" id="1.15.1.1"/>
    </reaction>
</comment>
<evidence type="ECO:0000256" key="7">
    <source>
        <dbReference type="RuleBase" id="RU000393"/>
    </source>
</evidence>
<sequence length="195" mass="19575">MVKVSLSSPSPARRRSPPPPAASTPSTASTARVLSAAPRHVSLQAVAVLKGDSSVNGIITFTQEKEGGPVTVSGDIKNLDASAERGFHIHEFGDNTNGCTSAGPHFNPHGKSHGAPVDAERHVGDLGNVKTDASGVAAVNISDKSISLFGAYSIIGRTVVVHAGTDDLGKGGHAESLKTGNAGGRAACGVIGIAA</sequence>
<keyword evidence="5 7" id="KW-0560">Oxidoreductase</keyword>
<evidence type="ECO:0000259" key="9">
    <source>
        <dbReference type="Pfam" id="PF00080"/>
    </source>
</evidence>
<reference evidence="10 11" key="1">
    <citation type="submission" date="2017-05" db="EMBL/GenBank/DDBJ databases">
        <title>The Genome Sequence of Tsuchiyaea wingfieldii DSM 27421.</title>
        <authorList>
            <person name="Cuomo C."/>
            <person name="Passer A."/>
            <person name="Billmyre B."/>
            <person name="Heitman J."/>
        </authorList>
    </citation>
    <scope>NUCLEOTIDE SEQUENCE [LARGE SCALE GENOMIC DNA]</scope>
    <source>
        <strain evidence="10 11">DSM 27421</strain>
    </source>
</reference>
<dbReference type="FunFam" id="2.60.40.200:FF:000001">
    <property type="entry name" value="Superoxide dismutase [Cu-Zn]"/>
    <property type="match status" value="1"/>
</dbReference>
<name>A0A5D3ASA2_9TREE</name>